<keyword evidence="2" id="KW-0472">Membrane</keyword>
<dbReference type="KEGG" id="tvi:Thivi_0154"/>
<keyword evidence="2" id="KW-0812">Transmembrane</keyword>
<dbReference type="AlphaFoldDB" id="I3Y5G2"/>
<protein>
    <submittedName>
        <fullName evidence="3">Uncharacterized protein</fullName>
    </submittedName>
</protein>
<evidence type="ECO:0000313" key="3">
    <source>
        <dbReference type="EMBL" id="AFL72230.1"/>
    </source>
</evidence>
<dbReference type="eggNOG" id="COG1721">
    <property type="taxonomic scope" value="Bacteria"/>
</dbReference>
<dbReference type="Proteomes" id="UP000006062">
    <property type="component" value="Chromosome"/>
</dbReference>
<dbReference type="STRING" id="765911.Thivi_0154"/>
<evidence type="ECO:0000256" key="2">
    <source>
        <dbReference type="SAM" id="Phobius"/>
    </source>
</evidence>
<dbReference type="RefSeq" id="WP_014776738.1">
    <property type="nucleotide sequence ID" value="NC_018012.1"/>
</dbReference>
<feature type="transmembrane region" description="Helical" evidence="2">
    <location>
        <begin position="57"/>
        <end position="74"/>
    </location>
</feature>
<name>I3Y5G2_THIV6</name>
<evidence type="ECO:0000313" key="4">
    <source>
        <dbReference type="Proteomes" id="UP000006062"/>
    </source>
</evidence>
<dbReference type="PANTHER" id="PTHR34351">
    <property type="entry name" value="SLR1927 PROTEIN-RELATED"/>
    <property type="match status" value="1"/>
</dbReference>
<organism evidence="3 4">
    <name type="scientific">Thiocystis violascens (strain ATCC 17096 / DSM 198 / 6111)</name>
    <name type="common">Chromatium violascens</name>
    <dbReference type="NCBI Taxonomy" id="765911"/>
    <lineage>
        <taxon>Bacteria</taxon>
        <taxon>Pseudomonadati</taxon>
        <taxon>Pseudomonadota</taxon>
        <taxon>Gammaproteobacteria</taxon>
        <taxon>Chromatiales</taxon>
        <taxon>Chromatiaceae</taxon>
        <taxon>Thiocystis</taxon>
    </lineage>
</organism>
<reference evidence="3 4" key="1">
    <citation type="submission" date="2012-06" db="EMBL/GenBank/DDBJ databases">
        <title>Complete sequence of Thiocystis violascens DSM 198.</title>
        <authorList>
            <consortium name="US DOE Joint Genome Institute"/>
            <person name="Lucas S."/>
            <person name="Han J."/>
            <person name="Lapidus A."/>
            <person name="Cheng J.-F."/>
            <person name="Goodwin L."/>
            <person name="Pitluck S."/>
            <person name="Peters L."/>
            <person name="Ovchinnikova G."/>
            <person name="Teshima H."/>
            <person name="Detter J.C."/>
            <person name="Han C."/>
            <person name="Tapia R."/>
            <person name="Land M."/>
            <person name="Hauser L."/>
            <person name="Kyrpides N."/>
            <person name="Ivanova N."/>
            <person name="Pagani I."/>
            <person name="Vogl K."/>
            <person name="Liu Z."/>
            <person name="Frigaard N.-U."/>
            <person name="Bryant D."/>
            <person name="Woyke T."/>
        </authorList>
    </citation>
    <scope>NUCLEOTIDE SEQUENCE [LARGE SCALE GENOMIC DNA]</scope>
    <source>
        <strain evidence="4">ATCC 17096 / DSM 198 / 6111</strain>
    </source>
</reference>
<dbReference type="PANTHER" id="PTHR34351:SF1">
    <property type="entry name" value="SLR1927 PROTEIN"/>
    <property type="match status" value="1"/>
</dbReference>
<dbReference type="HOGENOM" id="CLU_054568_0_1_6"/>
<gene>
    <name evidence="3" type="ordered locus">Thivi_0154</name>
</gene>
<evidence type="ECO:0000256" key="1">
    <source>
        <dbReference type="SAM" id="MobiDB-lite"/>
    </source>
</evidence>
<accession>I3Y5G2</accession>
<proteinExistence type="predicted"/>
<sequence>MNIRQHASRLLEMRIPLGRPFRPERGRVMTRITPAGWGFGLLVLCGFLMSVNFSNNLIFAMTFLLVSIAMVGWYDTRANVSGLICGDWRAEPAFAGQRVRCSLRVDNPSKRMRHGLLPFSPQADRAEAVHLDGQAQAELVLYRRTTRRGLLEPAAADLRSAFPLGTTRTRMITGRLPACLVWPEPSGDQPLPDQASGRQAHLRSESGSYTDMRRYAPGDPLSRISWRAFAKTGELYTKQFDGAQGLPALWLRWDDVRAPGVEQKLSQLCRWILDVRKQNREFGLELPDVSVEPAGDETHVRRCLEILALYRGAEKAS</sequence>
<feature type="transmembrane region" description="Helical" evidence="2">
    <location>
        <begin position="32"/>
        <end position="51"/>
    </location>
</feature>
<feature type="region of interest" description="Disordered" evidence="1">
    <location>
        <begin position="183"/>
        <end position="215"/>
    </location>
</feature>
<keyword evidence="2" id="KW-1133">Transmembrane helix</keyword>
<dbReference type="EMBL" id="CP003154">
    <property type="protein sequence ID" value="AFL72230.1"/>
    <property type="molecule type" value="Genomic_DNA"/>
</dbReference>
<keyword evidence="4" id="KW-1185">Reference proteome</keyword>